<protein>
    <submittedName>
        <fullName evidence="3">Uncharacterized protein</fullName>
    </submittedName>
</protein>
<gene>
    <name evidence="3" type="ORF">V1478_003008</name>
</gene>
<proteinExistence type="predicted"/>
<evidence type="ECO:0000256" key="1">
    <source>
        <dbReference type="SAM" id="Phobius"/>
    </source>
</evidence>
<feature type="transmembrane region" description="Helical" evidence="1">
    <location>
        <begin position="210"/>
        <end position="227"/>
    </location>
</feature>
<feature type="signal peptide" evidence="2">
    <location>
        <begin position="1"/>
        <end position="19"/>
    </location>
</feature>
<keyword evidence="4" id="KW-1185">Reference proteome</keyword>
<keyword evidence="1" id="KW-0472">Membrane</keyword>
<name>A0ABD2BRF6_VESSQ</name>
<keyword evidence="2" id="KW-0732">Signal</keyword>
<dbReference type="EMBL" id="JAUDFV010000064">
    <property type="protein sequence ID" value="KAL2735368.1"/>
    <property type="molecule type" value="Genomic_DNA"/>
</dbReference>
<keyword evidence="1" id="KW-0812">Transmembrane</keyword>
<organism evidence="3 4">
    <name type="scientific">Vespula squamosa</name>
    <name type="common">Southern yellow jacket</name>
    <name type="synonym">Wasp</name>
    <dbReference type="NCBI Taxonomy" id="30214"/>
    <lineage>
        <taxon>Eukaryota</taxon>
        <taxon>Metazoa</taxon>
        <taxon>Ecdysozoa</taxon>
        <taxon>Arthropoda</taxon>
        <taxon>Hexapoda</taxon>
        <taxon>Insecta</taxon>
        <taxon>Pterygota</taxon>
        <taxon>Neoptera</taxon>
        <taxon>Endopterygota</taxon>
        <taxon>Hymenoptera</taxon>
        <taxon>Apocrita</taxon>
        <taxon>Aculeata</taxon>
        <taxon>Vespoidea</taxon>
        <taxon>Vespidae</taxon>
        <taxon>Vespinae</taxon>
        <taxon>Vespula</taxon>
    </lineage>
</organism>
<reference evidence="3 4" key="1">
    <citation type="journal article" date="2024" name="Ann. Entomol. Soc. Am.">
        <title>Genomic analyses of the southern and eastern yellowjacket wasps (Hymenoptera: Vespidae) reveal evolutionary signatures of social life.</title>
        <authorList>
            <person name="Catto M.A."/>
            <person name="Caine P.B."/>
            <person name="Orr S.E."/>
            <person name="Hunt B.G."/>
            <person name="Goodisman M.A.D."/>
        </authorList>
    </citation>
    <scope>NUCLEOTIDE SEQUENCE [LARGE SCALE GENOMIC DNA]</scope>
    <source>
        <strain evidence="3">233</strain>
        <tissue evidence="3">Head and thorax</tissue>
    </source>
</reference>
<feature type="chain" id="PRO_5044782147" evidence="2">
    <location>
        <begin position="20"/>
        <end position="384"/>
    </location>
</feature>
<evidence type="ECO:0000313" key="3">
    <source>
        <dbReference type="EMBL" id="KAL2735368.1"/>
    </source>
</evidence>
<keyword evidence="1" id="KW-1133">Transmembrane helix</keyword>
<accession>A0ABD2BRF6</accession>
<comment type="caution">
    <text evidence="3">The sequence shown here is derived from an EMBL/GenBank/DDBJ whole genome shotgun (WGS) entry which is preliminary data.</text>
</comment>
<sequence>MGLVLSSPILATVIALVIAHDVPCTCMFVLGGVFRVITFCENIEILVYYQYVGILVLGRQVAYHFLCDCVFNFKQVGPDTMRCNFHSGVEFSVSGYYAKFQDSVLGFKNRDVSILCHSPEYYVDFFNYTVRTMDAFWCINFSCVALGNALKKQRLGHEAKKRLYAEEAPTELWLKRATIDDEYLITIFDKLVLIILKYALFYVLVKHDEWCMLGFYASFFTLWHVYLNNTIKGFSFKDCVKFLPVDPHMQRPPRGGIWVGITYDISKSNCKLPNYHYSDSIIFDNTMQVIPGEWLHISIIIHHIDEYDNIHQFVWTSTHLIAVITYFPAGLRIYVCTNRNLYMDFHTQLPPCGEIRKSVLRTFVNFILYNVRTTGPKADVRQEM</sequence>
<evidence type="ECO:0000256" key="2">
    <source>
        <dbReference type="SAM" id="SignalP"/>
    </source>
</evidence>
<dbReference type="Proteomes" id="UP001607302">
    <property type="component" value="Unassembled WGS sequence"/>
</dbReference>
<evidence type="ECO:0000313" key="4">
    <source>
        <dbReference type="Proteomes" id="UP001607302"/>
    </source>
</evidence>
<feature type="transmembrane region" description="Helical" evidence="1">
    <location>
        <begin position="183"/>
        <end position="203"/>
    </location>
</feature>
<dbReference type="AlphaFoldDB" id="A0ABD2BRF6"/>